<organism evidence="1 2">
    <name type="scientific">Rangifer tarandus platyrhynchus</name>
    <name type="common">Svalbard reindeer</name>
    <dbReference type="NCBI Taxonomy" id="3082113"/>
    <lineage>
        <taxon>Eukaryota</taxon>
        <taxon>Metazoa</taxon>
        <taxon>Chordata</taxon>
        <taxon>Craniata</taxon>
        <taxon>Vertebrata</taxon>
        <taxon>Euteleostomi</taxon>
        <taxon>Mammalia</taxon>
        <taxon>Eutheria</taxon>
        <taxon>Laurasiatheria</taxon>
        <taxon>Artiodactyla</taxon>
        <taxon>Ruminantia</taxon>
        <taxon>Pecora</taxon>
        <taxon>Cervidae</taxon>
        <taxon>Odocoileinae</taxon>
        <taxon>Rangifer</taxon>
    </lineage>
</organism>
<keyword evidence="2" id="KW-1185">Reference proteome</keyword>
<accession>A0ABN8YE04</accession>
<reference evidence="1" key="1">
    <citation type="submission" date="2023-04" db="EMBL/GenBank/DDBJ databases">
        <authorList>
            <consortium name="ELIXIR-Norway"/>
        </authorList>
    </citation>
    <scope>NUCLEOTIDE SEQUENCE [LARGE SCALE GENOMIC DNA]</scope>
</reference>
<gene>
    <name evidence="1" type="ORF">MRATA1EN1_LOCUS7048</name>
</gene>
<proteinExistence type="predicted"/>
<dbReference type="Proteomes" id="UP001176941">
    <property type="component" value="Chromosome 16"/>
</dbReference>
<sequence length="111" mass="13050">MQEMQVRSLDQKDPLEKQMVTCPSILAWENPWTEEPGGLQWIKSQRAGHDFTTEPRQYRADFVYPFLCRWAFGLLPLFGCFDDCCHEHGCTRTCLNTCFQCFSVCIQEWNC</sequence>
<protein>
    <submittedName>
        <fullName evidence="1">Uncharacterized protein</fullName>
    </submittedName>
</protein>
<evidence type="ECO:0000313" key="2">
    <source>
        <dbReference type="Proteomes" id="UP001176941"/>
    </source>
</evidence>
<evidence type="ECO:0000313" key="1">
    <source>
        <dbReference type="EMBL" id="CAI9158086.1"/>
    </source>
</evidence>
<name>A0ABN8YE04_RANTA</name>
<dbReference type="EMBL" id="OX459952">
    <property type="protein sequence ID" value="CAI9158086.1"/>
    <property type="molecule type" value="Genomic_DNA"/>
</dbReference>